<dbReference type="RefSeq" id="WP_199383030.1">
    <property type="nucleotide sequence ID" value="NZ_JAEMHM010000004.1"/>
</dbReference>
<sequence length="142" mass="15747">MAFLPAAPHSQYFNSEHIPFFVIYAMVSTLVCISGSAENYSGNLMISFSDEMHAKITEALRLAAIYIHEHPCPDSPVRQVGEALELVTSCDPQGQMENRTAELEELLAEVLEAIYNEGTKFVPSLSLVDKMQRSLLLGKKIT</sequence>
<keyword evidence="1" id="KW-0812">Transmembrane</keyword>
<reference evidence="2" key="1">
    <citation type="submission" date="2020-12" db="EMBL/GenBank/DDBJ databases">
        <title>Geomonas sp. Red875, isolated from river sediment.</title>
        <authorList>
            <person name="Xu Z."/>
            <person name="Zhang Z."/>
            <person name="Masuda Y."/>
            <person name="Itoh H."/>
            <person name="Senoo K."/>
        </authorList>
    </citation>
    <scope>NUCLEOTIDE SEQUENCE</scope>
    <source>
        <strain evidence="2">Red875</strain>
    </source>
</reference>
<accession>A0A8J7IWW9</accession>
<dbReference type="Proteomes" id="UP000636888">
    <property type="component" value="Unassembled WGS sequence"/>
</dbReference>
<name>A0A8J7IWW9_9BACT</name>
<feature type="transmembrane region" description="Helical" evidence="1">
    <location>
        <begin position="18"/>
        <end position="37"/>
    </location>
</feature>
<dbReference type="AlphaFoldDB" id="A0A8J7IWW9"/>
<keyword evidence="1" id="KW-0472">Membrane</keyword>
<keyword evidence="3" id="KW-1185">Reference proteome</keyword>
<organism evidence="2 3">
    <name type="scientific">Geomesophilobacter sediminis</name>
    <dbReference type="NCBI Taxonomy" id="2798584"/>
    <lineage>
        <taxon>Bacteria</taxon>
        <taxon>Pseudomonadati</taxon>
        <taxon>Thermodesulfobacteriota</taxon>
        <taxon>Desulfuromonadia</taxon>
        <taxon>Geobacterales</taxon>
        <taxon>Geobacteraceae</taxon>
        <taxon>Geomesophilobacter</taxon>
    </lineage>
</organism>
<evidence type="ECO:0000313" key="3">
    <source>
        <dbReference type="Proteomes" id="UP000636888"/>
    </source>
</evidence>
<keyword evidence="1" id="KW-1133">Transmembrane helix</keyword>
<proteinExistence type="predicted"/>
<dbReference type="EMBL" id="JAEMHM010000004">
    <property type="protein sequence ID" value="MBJ6724187.1"/>
    <property type="molecule type" value="Genomic_DNA"/>
</dbReference>
<gene>
    <name evidence="2" type="ORF">JFN93_05660</name>
</gene>
<comment type="caution">
    <text evidence="2">The sequence shown here is derived from an EMBL/GenBank/DDBJ whole genome shotgun (WGS) entry which is preliminary data.</text>
</comment>
<evidence type="ECO:0000313" key="2">
    <source>
        <dbReference type="EMBL" id="MBJ6724187.1"/>
    </source>
</evidence>
<evidence type="ECO:0000256" key="1">
    <source>
        <dbReference type="SAM" id="Phobius"/>
    </source>
</evidence>
<protein>
    <submittedName>
        <fullName evidence="2">Uncharacterized protein</fullName>
    </submittedName>
</protein>